<evidence type="ECO:0000313" key="1">
    <source>
        <dbReference type="EMBL" id="SDC42459.1"/>
    </source>
</evidence>
<name>A0A1G6LGV0_9PSEU</name>
<dbReference type="STRING" id="1271860.SAMN05216174_10266"/>
<keyword evidence="2" id="KW-1185">Reference proteome</keyword>
<gene>
    <name evidence="1" type="ORF">SAMN05216174_10266</name>
</gene>
<dbReference type="RefSeq" id="WP_091448877.1">
    <property type="nucleotide sequence ID" value="NZ_FMZZ01000002.1"/>
</dbReference>
<evidence type="ECO:0008006" key="3">
    <source>
        <dbReference type="Google" id="ProtNLM"/>
    </source>
</evidence>
<sequence>MGEHGEEFGADLYKLLVVAKDNLPSVAAEYREAASKLGAVLSNLDGVLRRPDLFGGGSLGPVHAAWVALHADAAKFLSDTESSLTDTGEALAQAVNQYAETDHAAKVELDRLRQTVGEPVPDQR</sequence>
<protein>
    <recommendedName>
        <fullName evidence="3">Excreted virulence factor EspC, type VII ESX diderm</fullName>
    </recommendedName>
</protein>
<dbReference type="OrthoDB" id="5188793at2"/>
<proteinExistence type="predicted"/>
<dbReference type="Proteomes" id="UP000199501">
    <property type="component" value="Unassembled WGS sequence"/>
</dbReference>
<dbReference type="EMBL" id="FMZZ01000002">
    <property type="protein sequence ID" value="SDC42459.1"/>
    <property type="molecule type" value="Genomic_DNA"/>
</dbReference>
<reference evidence="2" key="1">
    <citation type="submission" date="2016-10" db="EMBL/GenBank/DDBJ databases">
        <authorList>
            <person name="Varghese N."/>
            <person name="Submissions S."/>
        </authorList>
    </citation>
    <scope>NUCLEOTIDE SEQUENCE [LARGE SCALE GENOMIC DNA]</scope>
    <source>
        <strain evidence="2">IBRC-M 10403</strain>
    </source>
</reference>
<organism evidence="1 2">
    <name type="scientific">Actinokineospora iranica</name>
    <dbReference type="NCBI Taxonomy" id="1271860"/>
    <lineage>
        <taxon>Bacteria</taxon>
        <taxon>Bacillati</taxon>
        <taxon>Actinomycetota</taxon>
        <taxon>Actinomycetes</taxon>
        <taxon>Pseudonocardiales</taxon>
        <taxon>Pseudonocardiaceae</taxon>
        <taxon>Actinokineospora</taxon>
    </lineage>
</organism>
<evidence type="ECO:0000313" key="2">
    <source>
        <dbReference type="Proteomes" id="UP000199501"/>
    </source>
</evidence>
<accession>A0A1G6LGV0</accession>
<dbReference type="AlphaFoldDB" id="A0A1G6LGV0"/>